<feature type="transmembrane region" description="Helical" evidence="1">
    <location>
        <begin position="73"/>
        <end position="92"/>
    </location>
</feature>
<feature type="transmembrane region" description="Helical" evidence="1">
    <location>
        <begin position="112"/>
        <end position="130"/>
    </location>
</feature>
<reference evidence="3" key="1">
    <citation type="submission" date="2016-10" db="EMBL/GenBank/DDBJ databases">
        <authorList>
            <person name="Varghese N."/>
            <person name="Submissions S."/>
        </authorList>
    </citation>
    <scope>NUCLEOTIDE SEQUENCE [LARGE SCALE GENOMIC DNA]</scope>
    <source>
        <strain evidence="3">DSM 44232</strain>
    </source>
</reference>
<gene>
    <name evidence="2" type="ORF">SAMN04488564_108304</name>
</gene>
<organism evidence="2 3">
    <name type="scientific">Lentzea waywayandensis</name>
    <dbReference type="NCBI Taxonomy" id="84724"/>
    <lineage>
        <taxon>Bacteria</taxon>
        <taxon>Bacillati</taxon>
        <taxon>Actinomycetota</taxon>
        <taxon>Actinomycetes</taxon>
        <taxon>Pseudonocardiales</taxon>
        <taxon>Pseudonocardiaceae</taxon>
        <taxon>Lentzea</taxon>
    </lineage>
</organism>
<dbReference type="AlphaFoldDB" id="A0A1I6F6B0"/>
<dbReference type="RefSeq" id="WP_093601239.1">
    <property type="nucleotide sequence ID" value="NZ_FOYL01000008.1"/>
</dbReference>
<protein>
    <submittedName>
        <fullName evidence="2">Uncharacterized protein</fullName>
    </submittedName>
</protein>
<accession>A0A1I6F6B0</accession>
<name>A0A1I6F6B0_9PSEU</name>
<evidence type="ECO:0000256" key="1">
    <source>
        <dbReference type="SAM" id="Phobius"/>
    </source>
</evidence>
<keyword evidence="1" id="KW-0472">Membrane</keyword>
<evidence type="ECO:0000313" key="2">
    <source>
        <dbReference type="EMBL" id="SFR25307.1"/>
    </source>
</evidence>
<feature type="transmembrane region" description="Helical" evidence="1">
    <location>
        <begin position="6"/>
        <end position="26"/>
    </location>
</feature>
<keyword evidence="3" id="KW-1185">Reference proteome</keyword>
<proteinExistence type="predicted"/>
<dbReference type="STRING" id="84724.SAMN04488564_108304"/>
<dbReference type="OrthoDB" id="3698568at2"/>
<sequence length="144" mass="15834">MKIPAWAVLGIGSLAALTVVVHAPVLELKGLDGLCSQPGARCGTQPDWYTGQERYETLRGVEMSARLPGVEVVYDYSLLWVVAAAVLVWAIVRRTWPAFATAALFGLTVWLRPSYSAYLLIVAAAVAVLYEHRHRWLRRGQANG</sequence>
<evidence type="ECO:0000313" key="3">
    <source>
        <dbReference type="Proteomes" id="UP000198583"/>
    </source>
</evidence>
<dbReference type="Proteomes" id="UP000198583">
    <property type="component" value="Unassembled WGS sequence"/>
</dbReference>
<dbReference type="EMBL" id="FOYL01000008">
    <property type="protein sequence ID" value="SFR25307.1"/>
    <property type="molecule type" value="Genomic_DNA"/>
</dbReference>
<keyword evidence="1" id="KW-0812">Transmembrane</keyword>
<keyword evidence="1" id="KW-1133">Transmembrane helix</keyword>